<proteinExistence type="predicted"/>
<dbReference type="AlphaFoldDB" id="A0A4D6NBM6"/>
<organism evidence="1 2">
    <name type="scientific">Vigna unguiculata</name>
    <name type="common">Cowpea</name>
    <dbReference type="NCBI Taxonomy" id="3917"/>
    <lineage>
        <taxon>Eukaryota</taxon>
        <taxon>Viridiplantae</taxon>
        <taxon>Streptophyta</taxon>
        <taxon>Embryophyta</taxon>
        <taxon>Tracheophyta</taxon>
        <taxon>Spermatophyta</taxon>
        <taxon>Magnoliopsida</taxon>
        <taxon>eudicotyledons</taxon>
        <taxon>Gunneridae</taxon>
        <taxon>Pentapetalae</taxon>
        <taxon>rosids</taxon>
        <taxon>fabids</taxon>
        <taxon>Fabales</taxon>
        <taxon>Fabaceae</taxon>
        <taxon>Papilionoideae</taxon>
        <taxon>50 kb inversion clade</taxon>
        <taxon>NPAAA clade</taxon>
        <taxon>indigoferoid/millettioid clade</taxon>
        <taxon>Phaseoleae</taxon>
        <taxon>Vigna</taxon>
    </lineage>
</organism>
<accession>A0A4D6NBM6</accession>
<evidence type="ECO:0000313" key="2">
    <source>
        <dbReference type="Proteomes" id="UP000501690"/>
    </source>
</evidence>
<gene>
    <name evidence="1" type="ORF">DEO72_LG10g1499</name>
</gene>
<reference evidence="1 2" key="1">
    <citation type="submission" date="2019-04" db="EMBL/GenBank/DDBJ databases">
        <title>An improved genome assembly and genetic linkage map for asparagus bean, Vigna unguiculata ssp. sesquipedialis.</title>
        <authorList>
            <person name="Xia Q."/>
            <person name="Zhang R."/>
            <person name="Dong Y."/>
        </authorList>
    </citation>
    <scope>NUCLEOTIDE SEQUENCE [LARGE SCALE GENOMIC DNA]</scope>
    <source>
        <tissue evidence="1">Leaf</tissue>
    </source>
</reference>
<evidence type="ECO:0000313" key="1">
    <source>
        <dbReference type="EMBL" id="QCE10271.1"/>
    </source>
</evidence>
<sequence length="106" mass="12328">MALNNEKSTSHFHVVGCVYLVQLWCFDHLLICNSKFNIGITKFSCLLHWMNVKVGDNVIRSVFDKDVGVFYVCVSNEELGHCVVKEGFEKFRTGYKKERIKEKEHL</sequence>
<protein>
    <submittedName>
        <fullName evidence="1">Uncharacterized protein</fullName>
    </submittedName>
</protein>
<dbReference type="EMBL" id="CP039354">
    <property type="protein sequence ID" value="QCE10271.1"/>
    <property type="molecule type" value="Genomic_DNA"/>
</dbReference>
<dbReference type="Proteomes" id="UP000501690">
    <property type="component" value="Linkage Group LG10"/>
</dbReference>
<keyword evidence="2" id="KW-1185">Reference proteome</keyword>
<name>A0A4D6NBM6_VIGUN</name>